<dbReference type="PROSITE" id="PS50943">
    <property type="entry name" value="HTH_CROC1"/>
    <property type="match status" value="1"/>
</dbReference>
<protein>
    <submittedName>
        <fullName evidence="6">LacI family transcriptional regulator</fullName>
    </submittedName>
</protein>
<evidence type="ECO:0000259" key="4">
    <source>
        <dbReference type="PROSITE" id="PS50932"/>
    </source>
</evidence>
<dbReference type="Pfam" id="PF13377">
    <property type="entry name" value="Peripla_BP_3"/>
    <property type="match status" value="1"/>
</dbReference>
<comment type="caution">
    <text evidence="6">The sequence shown here is derived from an EMBL/GenBank/DDBJ whole genome shotgun (WGS) entry which is preliminary data.</text>
</comment>
<evidence type="ECO:0000256" key="3">
    <source>
        <dbReference type="ARBA" id="ARBA00023163"/>
    </source>
</evidence>
<feature type="domain" description="HTH lacI-type" evidence="4">
    <location>
        <begin position="3"/>
        <end position="46"/>
    </location>
</feature>
<dbReference type="EMBL" id="JAFBDR010000008">
    <property type="protein sequence ID" value="MBM7571297.1"/>
    <property type="molecule type" value="Genomic_DNA"/>
</dbReference>
<reference evidence="6 7" key="1">
    <citation type="submission" date="2021-01" db="EMBL/GenBank/DDBJ databases">
        <title>Genomic Encyclopedia of Type Strains, Phase IV (KMG-IV): sequencing the most valuable type-strain genomes for metagenomic binning, comparative biology and taxonomic classification.</title>
        <authorList>
            <person name="Goeker M."/>
        </authorList>
    </citation>
    <scope>NUCLEOTIDE SEQUENCE [LARGE SCALE GENOMIC DNA]</scope>
    <source>
        <strain evidence="6 7">DSM 23711</strain>
    </source>
</reference>
<keyword evidence="7" id="KW-1185">Reference proteome</keyword>
<gene>
    <name evidence="6" type="ORF">JOC48_001793</name>
</gene>
<dbReference type="InterPro" id="IPR046335">
    <property type="entry name" value="LacI/GalR-like_sensor"/>
</dbReference>
<dbReference type="SUPFAM" id="SSF47413">
    <property type="entry name" value="lambda repressor-like DNA-binding domains"/>
    <property type="match status" value="1"/>
</dbReference>
<evidence type="ECO:0000256" key="2">
    <source>
        <dbReference type="ARBA" id="ARBA00023125"/>
    </source>
</evidence>
<dbReference type="CDD" id="cd06267">
    <property type="entry name" value="PBP1_LacI_sugar_binding-like"/>
    <property type="match status" value="1"/>
</dbReference>
<dbReference type="Gene3D" id="3.40.50.2300">
    <property type="match status" value="2"/>
</dbReference>
<evidence type="ECO:0000259" key="5">
    <source>
        <dbReference type="PROSITE" id="PS50943"/>
    </source>
</evidence>
<dbReference type="PROSITE" id="PS50932">
    <property type="entry name" value="HTH_LACI_2"/>
    <property type="match status" value="1"/>
</dbReference>
<dbReference type="Gene3D" id="1.10.260.40">
    <property type="entry name" value="lambda repressor-like DNA-binding domains"/>
    <property type="match status" value="1"/>
</dbReference>
<dbReference type="Pfam" id="PF00356">
    <property type="entry name" value="LacI"/>
    <property type="match status" value="1"/>
</dbReference>
<keyword evidence="3" id="KW-0804">Transcription</keyword>
<dbReference type="PANTHER" id="PTHR30146">
    <property type="entry name" value="LACI-RELATED TRANSCRIPTIONAL REPRESSOR"/>
    <property type="match status" value="1"/>
</dbReference>
<dbReference type="InterPro" id="IPR028082">
    <property type="entry name" value="Peripla_BP_I"/>
</dbReference>
<keyword evidence="2" id="KW-0238">DNA-binding</keyword>
<sequence>MKLTIKEIAKKAGVSPGTVSKVIHQYADVGEATRKKIEEVLHQTGYWSAQRSKSKKRKNRIGIIYGVRVHFNHPFFVNVMNAFSKEVGSLGYDLVFFSSETDKRNYVKKCEEAEVDGCMIIGGDEIQQSIEDLDKSDIPCIGIDIKLSGNKSGYIMTGNKNLGKKVVEHFYLVGHRKMAYIGGIPTTIVGSERTAGFVQALSEFGLPVHDDWIEYGDFTERSGYDAMHAILSKKNQRPTAIFSASDVMALGAMKAIREHNLRIPEDIAIVGCDDIEISSYIPQPLSTMKQDTDKIGKLAAHMISDLINGVLASSSIMVDSELIVRETCGGKR</sequence>
<feature type="domain" description="HTH cro/C1-type" evidence="5">
    <location>
        <begin position="2"/>
        <end position="47"/>
    </location>
</feature>
<dbReference type="Proteomes" id="UP001296943">
    <property type="component" value="Unassembled WGS sequence"/>
</dbReference>
<dbReference type="SMART" id="SM00354">
    <property type="entry name" value="HTH_LACI"/>
    <property type="match status" value="1"/>
</dbReference>
<dbReference type="InterPro" id="IPR000843">
    <property type="entry name" value="HTH_LacI"/>
</dbReference>
<accession>A0ABS2MZJ5</accession>
<proteinExistence type="predicted"/>
<dbReference type="InterPro" id="IPR001387">
    <property type="entry name" value="Cro/C1-type_HTH"/>
</dbReference>
<evidence type="ECO:0000313" key="6">
    <source>
        <dbReference type="EMBL" id="MBM7571297.1"/>
    </source>
</evidence>
<organism evidence="6 7">
    <name type="scientific">Aquibacillus albus</name>
    <dbReference type="NCBI Taxonomy" id="1168171"/>
    <lineage>
        <taxon>Bacteria</taxon>
        <taxon>Bacillati</taxon>
        <taxon>Bacillota</taxon>
        <taxon>Bacilli</taxon>
        <taxon>Bacillales</taxon>
        <taxon>Bacillaceae</taxon>
        <taxon>Aquibacillus</taxon>
    </lineage>
</organism>
<dbReference type="CDD" id="cd01392">
    <property type="entry name" value="HTH_LacI"/>
    <property type="match status" value="1"/>
</dbReference>
<evidence type="ECO:0000313" key="7">
    <source>
        <dbReference type="Proteomes" id="UP001296943"/>
    </source>
</evidence>
<dbReference type="RefSeq" id="WP_204498806.1">
    <property type="nucleotide sequence ID" value="NZ_JAFBDR010000008.1"/>
</dbReference>
<dbReference type="InterPro" id="IPR010982">
    <property type="entry name" value="Lambda_DNA-bd_dom_sf"/>
</dbReference>
<name>A0ABS2MZJ5_9BACI</name>
<dbReference type="SUPFAM" id="SSF53822">
    <property type="entry name" value="Periplasmic binding protein-like I"/>
    <property type="match status" value="1"/>
</dbReference>
<dbReference type="PANTHER" id="PTHR30146:SF109">
    <property type="entry name" value="HTH-TYPE TRANSCRIPTIONAL REGULATOR GALS"/>
    <property type="match status" value="1"/>
</dbReference>
<dbReference type="PROSITE" id="PS00356">
    <property type="entry name" value="HTH_LACI_1"/>
    <property type="match status" value="1"/>
</dbReference>
<keyword evidence="1" id="KW-0805">Transcription regulation</keyword>
<evidence type="ECO:0000256" key="1">
    <source>
        <dbReference type="ARBA" id="ARBA00023015"/>
    </source>
</evidence>